<evidence type="ECO:0000256" key="8">
    <source>
        <dbReference type="ARBA" id="ARBA00048679"/>
    </source>
</evidence>
<keyword evidence="12" id="KW-1185">Reference proteome</keyword>
<sequence length="1394" mass="157116">MAQNQKADPDLAQLEESKSNFNNYPDNLVRTADFSYTLKEYRDRLTKDKKIYFDDQRKPLIRVWDLVNAQDKKYVESEAIDVDKLKGVLSKTPTDPYRRFLFLRSGSSRSQLDCSQEMMAYLFTFHQVMARFLDFTTTFKPRESPHSFTSFKNEDYLGSGHHQPGLNTIGRSGIKIQHCFNLLAIERSRDSTGWLQRQTAAYHSFDLIQGRALWIILKGDETMRKRFKIATEESIRKEQVPSDNVGSAFRQTFQDHLVILQWCAENWEAYTESLEAKYKDFSGVAEHAPIDDMANDIEVIRKRDKLLALLPGSNAAQQTNGSAKPAQESGIIRRLTSRAATGFSTVTQVDPPSPKIKHHRLEDVVQFDRLQSLSCLNTEVGKAISTIDQNKRVLAEIKEYYRGLVNSAAFKSHISEESILESCKEAASDFVVKIGRLEGDLSNYQGSLKTILRGVERTEAMYNGILQYQSMRTAEYFASASEESADIMQVWTEEMHEKTMSMHVITIFTLIFLPGTFVATIFSSGILTFGEDGSGGFGSSHPKTTKDPKLSSDGGRTATTAPASRLTIPPPPYAMALNSVARIGGQLGQLQDRFFGQDGTGNKQQCYIPLPSLEQFWEHRNVGTILTQHNITQSHAIITESFLGVFSLLVYVDKVNLLDAFVEHSLRDDCFPLTRRPPSWPDTPVYHELFEKIDKWQWIFFPVPFHQHKLHNQVLSPSHILPICTTEHLKNGDTVQVHKIEVNPAYTDPGQTVLVLKTYNDLGKEQYERERKTFSLLQSRPSEHIVGYYGCYQQKLHDGAITYNLILQSVDGGNLEAFYQDMKPPSSLADTAKLWSAFSGVGEGLYHLHHSVRDLDTQTIHQDLKPDNILVSGAPPTQPTQCTQSEAYNISLVIADFGYSHTKVVRNEGDHSGIDSHSGQTYGAPECSHHARYTRVGKNHITSKADIWSLGCIMSDAAVWMKFGQQGREEYRQRRISEARKLRELRSAGQCEGFHNGTEALDAVRTTHDMIRNTDPSDTVTLQVLDMIETVMLVPQSHREDAQTVREQLVRITQPASSAGQIECAAVVRPRPDQHRASFPPSQAPVRAIPSSMTISTTMPTQHEIPNASPVTPTPLSGAEMTETPLNSAPTPTSNQPLAPLRLTQPSSSLTIDEAIEWYENAKRPGRGVDPRVEAVILKLGNNVKGRDHIFFVDNSSTMGIHVATIRNRFKILAYLAKQFDPDGVELYFSSRPSKRHSGDTTRLLTKFSEQQWDQISFEDRMGTFVDEVVIPRLKSWRQMFKFAKPPKPLTIFILTDGQWGVNKRGAAGVEKPIKRLIDEIISKKLSRTQVALQFLRFGHDADGKRYLEYLDRFGNEFECDCVDTKPIDGNIFEMFIGSINSEIDGAGEENSTQ</sequence>
<accession>A0A8H4L1L4</accession>
<comment type="caution">
    <text evidence="11">The sequence shown here is derived from an EMBL/GenBank/DDBJ whole genome shotgun (WGS) entry which is preliminary data.</text>
</comment>
<dbReference type="SUPFAM" id="SSF56112">
    <property type="entry name" value="Protein kinase-like (PK-like)"/>
    <property type="match status" value="1"/>
</dbReference>
<keyword evidence="6" id="KW-0067">ATP-binding</keyword>
<dbReference type="GO" id="GO:0005524">
    <property type="term" value="F:ATP binding"/>
    <property type="evidence" value="ECO:0007669"/>
    <property type="project" value="UniProtKB-KW"/>
</dbReference>
<name>A0A8H4L1L4_9HYPO</name>
<dbReference type="PROSITE" id="PS50011">
    <property type="entry name" value="PROTEIN_KINASE_DOM"/>
    <property type="match status" value="1"/>
</dbReference>
<protein>
    <recommendedName>
        <fullName evidence="1">non-specific serine/threonine protein kinase</fullName>
        <ecNumber evidence="1">2.7.11.1</ecNumber>
    </recommendedName>
</protein>
<evidence type="ECO:0000313" key="11">
    <source>
        <dbReference type="EMBL" id="KAF4460656.1"/>
    </source>
</evidence>
<evidence type="ECO:0000259" key="10">
    <source>
        <dbReference type="PROSITE" id="PS50011"/>
    </source>
</evidence>
<dbReference type="PANTHER" id="PTHR43671:SF98">
    <property type="entry name" value="SERINE_THREONINE-PROTEIN KINASE NEK11"/>
    <property type="match status" value="1"/>
</dbReference>
<dbReference type="OrthoDB" id="9992527at2759"/>
<evidence type="ECO:0000256" key="9">
    <source>
        <dbReference type="SAM" id="MobiDB-lite"/>
    </source>
</evidence>
<evidence type="ECO:0000313" key="12">
    <source>
        <dbReference type="Proteomes" id="UP000554235"/>
    </source>
</evidence>
<dbReference type="InterPro" id="IPR011009">
    <property type="entry name" value="Kinase-like_dom_sf"/>
</dbReference>
<evidence type="ECO:0000256" key="6">
    <source>
        <dbReference type="ARBA" id="ARBA00022840"/>
    </source>
</evidence>
<reference evidence="11 12" key="1">
    <citation type="submission" date="2020-01" db="EMBL/GenBank/DDBJ databases">
        <title>Identification and distribution of gene clusters putatively required for synthesis of sphingolipid metabolism inhibitors in phylogenetically diverse species of the filamentous fungus Fusarium.</title>
        <authorList>
            <person name="Kim H.-S."/>
            <person name="Busman M."/>
            <person name="Brown D.W."/>
            <person name="Divon H."/>
            <person name="Uhlig S."/>
            <person name="Proctor R.H."/>
        </authorList>
    </citation>
    <scope>NUCLEOTIDE SEQUENCE [LARGE SCALE GENOMIC DNA]</scope>
    <source>
        <strain evidence="11 12">NRRL 20459</strain>
    </source>
</reference>
<dbReference type="SMART" id="SM00220">
    <property type="entry name" value="S_TKc"/>
    <property type="match status" value="1"/>
</dbReference>
<dbReference type="Gene3D" id="1.10.510.10">
    <property type="entry name" value="Transferase(Phosphotransferase) domain 1"/>
    <property type="match status" value="1"/>
</dbReference>
<comment type="catalytic activity">
    <reaction evidence="7">
        <text>L-threonyl-[protein] + ATP = O-phospho-L-threonyl-[protein] + ADP + H(+)</text>
        <dbReference type="Rhea" id="RHEA:46608"/>
        <dbReference type="Rhea" id="RHEA-COMP:11060"/>
        <dbReference type="Rhea" id="RHEA-COMP:11605"/>
        <dbReference type="ChEBI" id="CHEBI:15378"/>
        <dbReference type="ChEBI" id="CHEBI:30013"/>
        <dbReference type="ChEBI" id="CHEBI:30616"/>
        <dbReference type="ChEBI" id="CHEBI:61977"/>
        <dbReference type="ChEBI" id="CHEBI:456216"/>
        <dbReference type="EC" id="2.7.11.1"/>
    </reaction>
</comment>
<dbReference type="EMBL" id="JAADYS010001897">
    <property type="protein sequence ID" value="KAF4460656.1"/>
    <property type="molecule type" value="Genomic_DNA"/>
</dbReference>
<evidence type="ECO:0000256" key="4">
    <source>
        <dbReference type="ARBA" id="ARBA00022741"/>
    </source>
</evidence>
<dbReference type="Proteomes" id="UP000554235">
    <property type="component" value="Unassembled WGS sequence"/>
</dbReference>
<keyword evidence="2" id="KW-0723">Serine/threonine-protein kinase</keyword>
<keyword evidence="3" id="KW-0808">Transferase</keyword>
<feature type="region of interest" description="Disordered" evidence="9">
    <location>
        <begin position="535"/>
        <end position="565"/>
    </location>
</feature>
<dbReference type="CDD" id="cd00180">
    <property type="entry name" value="PKc"/>
    <property type="match status" value="1"/>
</dbReference>
<comment type="catalytic activity">
    <reaction evidence="8">
        <text>L-seryl-[protein] + ATP = O-phospho-L-seryl-[protein] + ADP + H(+)</text>
        <dbReference type="Rhea" id="RHEA:17989"/>
        <dbReference type="Rhea" id="RHEA-COMP:9863"/>
        <dbReference type="Rhea" id="RHEA-COMP:11604"/>
        <dbReference type="ChEBI" id="CHEBI:15378"/>
        <dbReference type="ChEBI" id="CHEBI:29999"/>
        <dbReference type="ChEBI" id="CHEBI:30616"/>
        <dbReference type="ChEBI" id="CHEBI:83421"/>
        <dbReference type="ChEBI" id="CHEBI:456216"/>
        <dbReference type="EC" id="2.7.11.1"/>
    </reaction>
</comment>
<dbReference type="InterPro" id="IPR058257">
    <property type="entry name" value="CorA-like_dom"/>
</dbReference>
<evidence type="ECO:0000256" key="1">
    <source>
        <dbReference type="ARBA" id="ARBA00012513"/>
    </source>
</evidence>
<feature type="compositionally biased region" description="Polar residues" evidence="9">
    <location>
        <begin position="1124"/>
        <end position="1137"/>
    </location>
</feature>
<dbReference type="InterPro" id="IPR000719">
    <property type="entry name" value="Prot_kinase_dom"/>
</dbReference>
<feature type="region of interest" description="Disordered" evidence="9">
    <location>
        <begin position="1101"/>
        <end position="1141"/>
    </location>
</feature>
<feature type="domain" description="Protein kinase" evidence="10">
    <location>
        <begin position="723"/>
        <end position="1050"/>
    </location>
</feature>
<evidence type="ECO:0000256" key="5">
    <source>
        <dbReference type="ARBA" id="ARBA00022777"/>
    </source>
</evidence>
<evidence type="ECO:0000256" key="2">
    <source>
        <dbReference type="ARBA" id="ARBA00022527"/>
    </source>
</evidence>
<dbReference type="Pfam" id="PF00069">
    <property type="entry name" value="Pkinase"/>
    <property type="match status" value="1"/>
</dbReference>
<evidence type="ECO:0000256" key="7">
    <source>
        <dbReference type="ARBA" id="ARBA00047899"/>
    </source>
</evidence>
<organism evidence="11 12">
    <name type="scientific">Fusarium albosuccineum</name>
    <dbReference type="NCBI Taxonomy" id="1237068"/>
    <lineage>
        <taxon>Eukaryota</taxon>
        <taxon>Fungi</taxon>
        <taxon>Dikarya</taxon>
        <taxon>Ascomycota</taxon>
        <taxon>Pezizomycotina</taxon>
        <taxon>Sordariomycetes</taxon>
        <taxon>Hypocreomycetidae</taxon>
        <taxon>Hypocreales</taxon>
        <taxon>Nectriaceae</taxon>
        <taxon>Fusarium</taxon>
        <taxon>Fusarium decemcellulare species complex</taxon>
    </lineage>
</organism>
<dbReference type="EC" id="2.7.11.1" evidence="1"/>
<dbReference type="PANTHER" id="PTHR43671">
    <property type="entry name" value="SERINE/THREONINE-PROTEIN KINASE NEK"/>
    <property type="match status" value="1"/>
</dbReference>
<gene>
    <name evidence="11" type="ORF">FALBO_12563</name>
</gene>
<evidence type="ECO:0000256" key="3">
    <source>
        <dbReference type="ARBA" id="ARBA00022679"/>
    </source>
</evidence>
<keyword evidence="4" id="KW-0547">Nucleotide-binding</keyword>
<dbReference type="Pfam" id="PF26616">
    <property type="entry name" value="CorA-like"/>
    <property type="match status" value="1"/>
</dbReference>
<dbReference type="GO" id="GO:0004674">
    <property type="term" value="F:protein serine/threonine kinase activity"/>
    <property type="evidence" value="ECO:0007669"/>
    <property type="project" value="UniProtKB-KW"/>
</dbReference>
<keyword evidence="5 11" id="KW-0418">Kinase</keyword>
<dbReference type="InterPro" id="IPR050660">
    <property type="entry name" value="NEK_Ser/Thr_kinase"/>
</dbReference>
<proteinExistence type="predicted"/>